<dbReference type="InterPro" id="IPR019775">
    <property type="entry name" value="WD40_repeat_CS"/>
</dbReference>
<dbReference type="OrthoDB" id="674604at2759"/>
<feature type="repeat" description="WD" evidence="3">
    <location>
        <begin position="802"/>
        <end position="843"/>
    </location>
</feature>
<proteinExistence type="predicted"/>
<evidence type="ECO:0000313" key="5">
    <source>
        <dbReference type="EMBL" id="KIM28417.1"/>
    </source>
</evidence>
<feature type="repeat" description="WD" evidence="3">
    <location>
        <begin position="888"/>
        <end position="929"/>
    </location>
</feature>
<dbReference type="PANTHER" id="PTHR22847:SF637">
    <property type="entry name" value="WD REPEAT DOMAIN 5B"/>
    <property type="match status" value="1"/>
</dbReference>
<dbReference type="HOGENOM" id="CLU_000288_6_3_1"/>
<dbReference type="PROSITE" id="PS50082">
    <property type="entry name" value="WD_REPEATS_2"/>
    <property type="match status" value="13"/>
</dbReference>
<keyword evidence="1 3" id="KW-0853">WD repeat</keyword>
<feature type="repeat" description="WD" evidence="3">
    <location>
        <begin position="759"/>
        <end position="800"/>
    </location>
</feature>
<dbReference type="Gene3D" id="2.130.10.10">
    <property type="entry name" value="YVTN repeat-like/Quinoprotein amine dehydrogenase"/>
    <property type="match status" value="6"/>
</dbReference>
<dbReference type="InterPro" id="IPR027417">
    <property type="entry name" value="P-loop_NTPase"/>
</dbReference>
<feature type="non-terminal residue" evidence="5">
    <location>
        <position position="1"/>
    </location>
</feature>
<dbReference type="STRING" id="933852.A0A0C2XH27"/>
<feature type="repeat" description="WD" evidence="3">
    <location>
        <begin position="598"/>
        <end position="639"/>
    </location>
</feature>
<accession>A0A0C2XH27</accession>
<dbReference type="Gene3D" id="3.40.50.300">
    <property type="entry name" value="P-loop containing nucleotide triphosphate hydrolases"/>
    <property type="match status" value="1"/>
</dbReference>
<feature type="repeat" description="WD" evidence="3">
    <location>
        <begin position="716"/>
        <end position="757"/>
    </location>
</feature>
<dbReference type="EMBL" id="KN824293">
    <property type="protein sequence ID" value="KIM28417.1"/>
    <property type="molecule type" value="Genomic_DNA"/>
</dbReference>
<feature type="repeat" description="WD" evidence="3">
    <location>
        <begin position="1017"/>
        <end position="1058"/>
    </location>
</feature>
<evidence type="ECO:0000259" key="4">
    <source>
        <dbReference type="Pfam" id="PF24883"/>
    </source>
</evidence>
<dbReference type="InterPro" id="IPR001680">
    <property type="entry name" value="WD40_rpt"/>
</dbReference>
<keyword evidence="6" id="KW-1185">Reference proteome</keyword>
<feature type="non-terminal residue" evidence="5">
    <location>
        <position position="1090"/>
    </location>
</feature>
<dbReference type="SMART" id="SM00320">
    <property type="entry name" value="WD40"/>
    <property type="match status" value="13"/>
</dbReference>
<feature type="repeat" description="WD" evidence="3">
    <location>
        <begin position="641"/>
        <end position="682"/>
    </location>
</feature>
<dbReference type="Pfam" id="PF00400">
    <property type="entry name" value="WD40"/>
    <property type="match status" value="13"/>
</dbReference>
<protein>
    <recommendedName>
        <fullName evidence="4">Nephrocystin 3-like N-terminal domain-containing protein</fullName>
    </recommendedName>
</protein>
<feature type="repeat" description="WD" evidence="3">
    <location>
        <begin position="1060"/>
        <end position="1090"/>
    </location>
</feature>
<name>A0A0C2XH27_SERVB</name>
<dbReference type="GO" id="GO:0005634">
    <property type="term" value="C:nucleus"/>
    <property type="evidence" value="ECO:0007669"/>
    <property type="project" value="TreeGrafter"/>
</dbReference>
<dbReference type="SUPFAM" id="SSF52540">
    <property type="entry name" value="P-loop containing nucleoside triphosphate hydrolases"/>
    <property type="match status" value="1"/>
</dbReference>
<dbReference type="InterPro" id="IPR056884">
    <property type="entry name" value="NPHP3-like_N"/>
</dbReference>
<dbReference type="GO" id="GO:1990234">
    <property type="term" value="C:transferase complex"/>
    <property type="evidence" value="ECO:0007669"/>
    <property type="project" value="UniProtKB-ARBA"/>
</dbReference>
<dbReference type="PROSITE" id="PS00678">
    <property type="entry name" value="WD_REPEATS_1"/>
    <property type="match status" value="11"/>
</dbReference>
<dbReference type="Pfam" id="PF24883">
    <property type="entry name" value="NPHP3_N"/>
    <property type="match status" value="1"/>
</dbReference>
<feature type="repeat" description="WD" evidence="3">
    <location>
        <begin position="555"/>
        <end position="596"/>
    </location>
</feature>
<reference evidence="5 6" key="1">
    <citation type="submission" date="2014-04" db="EMBL/GenBank/DDBJ databases">
        <authorList>
            <consortium name="DOE Joint Genome Institute"/>
            <person name="Kuo A."/>
            <person name="Zuccaro A."/>
            <person name="Kohler A."/>
            <person name="Nagy L.G."/>
            <person name="Floudas D."/>
            <person name="Copeland A."/>
            <person name="Barry K.W."/>
            <person name="Cichocki N."/>
            <person name="Veneault-Fourrey C."/>
            <person name="LaButti K."/>
            <person name="Lindquist E.A."/>
            <person name="Lipzen A."/>
            <person name="Lundell T."/>
            <person name="Morin E."/>
            <person name="Murat C."/>
            <person name="Sun H."/>
            <person name="Tunlid A."/>
            <person name="Henrissat B."/>
            <person name="Grigoriev I.V."/>
            <person name="Hibbett D.S."/>
            <person name="Martin F."/>
            <person name="Nordberg H.P."/>
            <person name="Cantor M.N."/>
            <person name="Hua S.X."/>
        </authorList>
    </citation>
    <scope>NUCLEOTIDE SEQUENCE [LARGE SCALE GENOMIC DNA]</scope>
    <source>
        <strain evidence="5 6">MAFF 305830</strain>
    </source>
</reference>
<feature type="domain" description="Nephrocystin 3-like N-terminal" evidence="4">
    <location>
        <begin position="13"/>
        <end position="171"/>
    </location>
</feature>
<dbReference type="AlphaFoldDB" id="A0A0C2XH27"/>
<feature type="repeat" description="WD" evidence="3">
    <location>
        <begin position="931"/>
        <end position="972"/>
    </location>
</feature>
<dbReference type="PANTHER" id="PTHR22847">
    <property type="entry name" value="WD40 REPEAT PROTEIN"/>
    <property type="match status" value="1"/>
</dbReference>
<organism evidence="5 6">
    <name type="scientific">Serendipita vermifera MAFF 305830</name>
    <dbReference type="NCBI Taxonomy" id="933852"/>
    <lineage>
        <taxon>Eukaryota</taxon>
        <taxon>Fungi</taxon>
        <taxon>Dikarya</taxon>
        <taxon>Basidiomycota</taxon>
        <taxon>Agaricomycotina</taxon>
        <taxon>Agaricomycetes</taxon>
        <taxon>Sebacinales</taxon>
        <taxon>Serendipitaceae</taxon>
        <taxon>Serendipita</taxon>
    </lineage>
</organism>
<dbReference type="CDD" id="cd00200">
    <property type="entry name" value="WD40"/>
    <property type="match status" value="2"/>
</dbReference>
<feature type="repeat" description="WD" evidence="3">
    <location>
        <begin position="684"/>
        <end position="716"/>
    </location>
</feature>
<dbReference type="Proteomes" id="UP000054097">
    <property type="component" value="Unassembled WGS sequence"/>
</dbReference>
<dbReference type="SUPFAM" id="SSF50978">
    <property type="entry name" value="WD40 repeat-like"/>
    <property type="match status" value="2"/>
</dbReference>
<sequence>CMDGTRTRIINDTILWTTRSSDLDPHPDSSNVDGILWIYGMPGIGKSAIAHSICHQLDRKKQLGGSFFCRRDDLARSDTKSVLPTLIYELAEISGPYRNWVAKSLRDDPQLESGELFLSSLQSLEEHPLGLALVLDALDECGQPVTRKQLLGHLIKASIRNKWLKIIIISRPESDIRSFFNENGIVGQDLGQDDDSRTDIQYFTETRMKTVADKLHVSQHPEPWIGERRLGHIVNRSGGLFIFVETLSQYLMKYRNPKPSLDRLLEGPSEEASIELQKLYLAAIEARVNSEEAESRLVSRAVIGVAPHRALCDESIATLTGVEVGIVSSWVDDLSSLLYRDKAMKEGIRVRHISILEYLTGPFCPLDFRVDVKQADVELSIYCLQTMMTKLRFNICRLETSYLPNSDIENLHNRVQENISDILQYCCLNWSNHLCASPDPASKEVCELMDALLKGEYFLYWLETLSVMGKVPAAIMALRRIIACSRIANLAKEALRFVLAFLAPISISAPHIYLSALPFTPSESSVWKNTLKSFPELMGVSDGRMTKWFGVGDLWKGHTNSINALAYSPDGLNVVSGSSDYTVRIWDAATGAPVGDPLRGHTNEVTSVVYSPDGRNIVSGSQDKTIRIWDAATGMPIGEPLMGHKKAVTRIACSPDGQNIVSSSWDTTVRIWDASTGEPVGDPLMGHTDGVDSVAYSPDGRNIASGSYDKTIRIWDAGHTGGVTSIAYSPDGQNIVSSAYDNTLRIWDAATGAQVGDPLMGHTYSASSVAYSPNGRNIVSGSSDQTIRMWDAATGRSIAEPLMGHLGAIKSVAYSPDGYNIITGSSDCTIRIWDATTGVPVNVPLRGHDSIVRSVAYSSDGQHIVSGSSDRTVRIWDAKTGASVGEPLRGHNGPVTSVTYSPNGRNIASGSADMTIRIWDVATRALVCEPLTGHTGDVNSVTYLPDSQRLVSGSHDNTIRIWDTATGASVGQPLRGHTQYVTSVACSTDGQYIVSASFDKTIRIWDAATGAPIGEPLTGHLGTVKGVAYSPDGRTIVSGSGDNTIRIWDAATGAPIGDPLKGHSGLIEGVACSPDGRHIVSGAFDCTIRI</sequence>
<evidence type="ECO:0000313" key="6">
    <source>
        <dbReference type="Proteomes" id="UP000054097"/>
    </source>
</evidence>
<evidence type="ECO:0000256" key="2">
    <source>
        <dbReference type="ARBA" id="ARBA00022737"/>
    </source>
</evidence>
<evidence type="ECO:0000256" key="1">
    <source>
        <dbReference type="ARBA" id="ARBA00022574"/>
    </source>
</evidence>
<dbReference type="PROSITE" id="PS50294">
    <property type="entry name" value="WD_REPEATS_REGION"/>
    <property type="match status" value="13"/>
</dbReference>
<feature type="repeat" description="WD" evidence="3">
    <location>
        <begin position="845"/>
        <end position="886"/>
    </location>
</feature>
<dbReference type="InterPro" id="IPR020472">
    <property type="entry name" value="WD40_PAC1"/>
</dbReference>
<dbReference type="InterPro" id="IPR015943">
    <property type="entry name" value="WD40/YVTN_repeat-like_dom_sf"/>
</dbReference>
<feature type="repeat" description="WD" evidence="3">
    <location>
        <begin position="974"/>
        <end position="1015"/>
    </location>
</feature>
<evidence type="ECO:0000256" key="3">
    <source>
        <dbReference type="PROSITE-ProRule" id="PRU00221"/>
    </source>
</evidence>
<gene>
    <name evidence="5" type="ORF">M408DRAFT_37709</name>
</gene>
<dbReference type="InterPro" id="IPR036322">
    <property type="entry name" value="WD40_repeat_dom_sf"/>
</dbReference>
<dbReference type="PRINTS" id="PR00320">
    <property type="entry name" value="GPROTEINBRPT"/>
</dbReference>
<reference evidence="6" key="2">
    <citation type="submission" date="2015-01" db="EMBL/GenBank/DDBJ databases">
        <title>Evolutionary Origins and Diversification of the Mycorrhizal Mutualists.</title>
        <authorList>
            <consortium name="DOE Joint Genome Institute"/>
            <consortium name="Mycorrhizal Genomics Consortium"/>
            <person name="Kohler A."/>
            <person name="Kuo A."/>
            <person name="Nagy L.G."/>
            <person name="Floudas D."/>
            <person name="Copeland A."/>
            <person name="Barry K.W."/>
            <person name="Cichocki N."/>
            <person name="Veneault-Fourrey C."/>
            <person name="LaButti K."/>
            <person name="Lindquist E.A."/>
            <person name="Lipzen A."/>
            <person name="Lundell T."/>
            <person name="Morin E."/>
            <person name="Murat C."/>
            <person name="Riley R."/>
            <person name="Ohm R."/>
            <person name="Sun H."/>
            <person name="Tunlid A."/>
            <person name="Henrissat B."/>
            <person name="Grigoriev I.V."/>
            <person name="Hibbett D.S."/>
            <person name="Martin F."/>
        </authorList>
    </citation>
    <scope>NUCLEOTIDE SEQUENCE [LARGE SCALE GENOMIC DNA]</scope>
    <source>
        <strain evidence="6">MAFF 305830</strain>
    </source>
</reference>
<keyword evidence="2" id="KW-0677">Repeat</keyword>